<dbReference type="AlphaFoldDB" id="A0A9P3M1V7"/>
<dbReference type="GO" id="GO:0000030">
    <property type="term" value="F:mannosyltransferase activity"/>
    <property type="evidence" value="ECO:0007669"/>
    <property type="project" value="TreeGrafter"/>
</dbReference>
<feature type="compositionally biased region" description="Low complexity" evidence="12">
    <location>
        <begin position="428"/>
        <end position="440"/>
    </location>
</feature>
<dbReference type="Pfam" id="PF08320">
    <property type="entry name" value="PIG-X"/>
    <property type="match status" value="1"/>
</dbReference>
<evidence type="ECO:0000256" key="4">
    <source>
        <dbReference type="ARBA" id="ARBA00020410"/>
    </source>
</evidence>
<dbReference type="OrthoDB" id="5546453at2759"/>
<comment type="subcellular location">
    <subcellularLocation>
        <location evidence="11">Endoplasmic reticulum membrane</location>
        <topology evidence="11">Single-pass membrane protein</topology>
    </subcellularLocation>
    <subcellularLocation>
        <location evidence="1">Endoplasmic reticulum membrane</location>
        <topology evidence="1">Single-pass type III membrane protein</topology>
    </subcellularLocation>
</comment>
<dbReference type="InterPro" id="IPR013233">
    <property type="entry name" value="PIG-X/PBN1"/>
</dbReference>
<evidence type="ECO:0000256" key="11">
    <source>
        <dbReference type="RuleBase" id="RU366056"/>
    </source>
</evidence>
<evidence type="ECO:0000256" key="7">
    <source>
        <dbReference type="ARBA" id="ARBA00022824"/>
    </source>
</evidence>
<dbReference type="SMART" id="SM00780">
    <property type="entry name" value="PIG-X"/>
    <property type="match status" value="1"/>
</dbReference>
<feature type="transmembrane region" description="Helical" evidence="11">
    <location>
        <begin position="558"/>
        <end position="579"/>
    </location>
</feature>
<evidence type="ECO:0000256" key="8">
    <source>
        <dbReference type="ARBA" id="ARBA00022989"/>
    </source>
</evidence>
<keyword evidence="9 11" id="KW-0472">Membrane</keyword>
<keyword evidence="14" id="KW-1185">Reference proteome</keyword>
<dbReference type="PANTHER" id="PTHR28533:SF1">
    <property type="entry name" value="PROTEIN PBN1"/>
    <property type="match status" value="1"/>
</dbReference>
<evidence type="ECO:0000256" key="9">
    <source>
        <dbReference type="ARBA" id="ARBA00023136"/>
    </source>
</evidence>
<dbReference type="GO" id="GO:0006506">
    <property type="term" value="P:GPI anchor biosynthetic process"/>
    <property type="evidence" value="ECO:0007669"/>
    <property type="project" value="UniProtKB-KW"/>
</dbReference>
<dbReference type="GO" id="GO:1990529">
    <property type="term" value="C:glycosylphosphatidylinositol-mannosyltransferase I complex"/>
    <property type="evidence" value="ECO:0007669"/>
    <property type="project" value="TreeGrafter"/>
</dbReference>
<feature type="chain" id="PRO_5040543113" description="Protein PBN1" evidence="11">
    <location>
        <begin position="23"/>
        <end position="591"/>
    </location>
</feature>
<comment type="caution">
    <text evidence="13">The sequence shown here is derived from an EMBL/GenBank/DDBJ whole genome shotgun (WGS) entry which is preliminary data.</text>
</comment>
<proteinExistence type="inferred from homology"/>
<evidence type="ECO:0000256" key="1">
    <source>
        <dbReference type="ARBA" id="ARBA00004643"/>
    </source>
</evidence>
<organism evidence="13 14">
    <name type="scientific">Entomortierella parvispora</name>
    <dbReference type="NCBI Taxonomy" id="205924"/>
    <lineage>
        <taxon>Eukaryota</taxon>
        <taxon>Fungi</taxon>
        <taxon>Fungi incertae sedis</taxon>
        <taxon>Mucoromycota</taxon>
        <taxon>Mortierellomycotina</taxon>
        <taxon>Mortierellomycetes</taxon>
        <taxon>Mortierellales</taxon>
        <taxon>Mortierellaceae</taxon>
        <taxon>Entomortierella</taxon>
    </lineage>
</organism>
<feature type="region of interest" description="Disordered" evidence="12">
    <location>
        <begin position="419"/>
        <end position="442"/>
    </location>
</feature>
<reference evidence="13" key="1">
    <citation type="submission" date="2021-11" db="EMBL/GenBank/DDBJ databases">
        <authorList>
            <person name="Herlambang A."/>
            <person name="Guo Y."/>
            <person name="Takashima Y."/>
            <person name="Nishizawa T."/>
        </authorList>
    </citation>
    <scope>NUCLEOTIDE SEQUENCE</scope>
    <source>
        <strain evidence="13">E1425</strain>
    </source>
</reference>
<sequence length="591" mass="64769">MKLLTVHAAVMLLALGAASVSADTSSAPSTTLLRHRHSFFSTLPEEPSDDNLKVSRHQVQVLGLNGFREWEMRGSLDSIWKATKKISQIGGVNAMPKGKVHVQWYGNQAPLLRPPFTPTFVPGFHLAVTSDDYKSTWNAICPVLKELVGGVDCRDATELNYSSSNTDVRGTDLIAINKHQYIHRTTAPETFRAKSSALEFLLVKQRQSGSLHTPALIDIVLDEQSDVIVKVVWPVGNSNRNKEVDAQNAVNVFFDERFDQVVEVGWFYREVTEQAHIVYDHYLGATVTMDAEGEEVREAMIQTRAPVFPPHKRDLSSGAIRLQGHGYNSTMTPAQTFHPHSVTMIHSNPYIEDTTAGCDLHVLQVLPPGIFVDPFQLEGLAPEIGQSIVFGETDLEKPVGVVEGWGSLVMVKVQPEDSSATSRWQAQSNSSNTETESKSTQAVGAGIFSATVDIPMHMRYQPPVAKDSNATHIDVAVPWPIVAWACPVDSSENLAHLEAKKLFQIPALPLTLFSSSVSKDGSPVDWRFLLPDPIPRHYPEAHVSVPVGRLEDLGIVRVATFVLAAAGTLMVTLALVKAVSSRRSAGSKKQD</sequence>
<evidence type="ECO:0000313" key="14">
    <source>
        <dbReference type="Proteomes" id="UP000827284"/>
    </source>
</evidence>
<keyword evidence="7 11" id="KW-0256">Endoplasmic reticulum</keyword>
<comment type="similarity">
    <text evidence="3 11">Belongs to the PIGX family.</text>
</comment>
<keyword evidence="8 11" id="KW-1133">Transmembrane helix</keyword>
<dbReference type="PANTHER" id="PTHR28533">
    <property type="entry name" value="PROTEIN PBN1"/>
    <property type="match status" value="1"/>
</dbReference>
<gene>
    <name evidence="13" type="ORF">EMPS_11345</name>
</gene>
<keyword evidence="11" id="KW-0732">Signal</keyword>
<accession>A0A9P3M1V7</accession>
<keyword evidence="6 11" id="KW-0812">Transmembrane</keyword>
<keyword evidence="13" id="KW-0328">Glycosyltransferase</keyword>
<evidence type="ECO:0000256" key="5">
    <source>
        <dbReference type="ARBA" id="ARBA00022502"/>
    </source>
</evidence>
<reference evidence="13" key="2">
    <citation type="journal article" date="2022" name="Microbiol. Resour. Announc.">
        <title>Whole-Genome Sequence of Entomortierella parvispora E1425, a Mucoromycotan Fungus Associated with Burkholderiaceae-Related Endosymbiotic Bacteria.</title>
        <authorList>
            <person name="Herlambang A."/>
            <person name="Guo Y."/>
            <person name="Takashima Y."/>
            <person name="Narisawa K."/>
            <person name="Ohta H."/>
            <person name="Nishizawa T."/>
        </authorList>
    </citation>
    <scope>NUCLEOTIDE SEQUENCE</scope>
    <source>
        <strain evidence="13">E1425</strain>
    </source>
</reference>
<evidence type="ECO:0000313" key="13">
    <source>
        <dbReference type="EMBL" id="GJJ78986.1"/>
    </source>
</evidence>
<name>A0A9P3M1V7_9FUNG</name>
<evidence type="ECO:0000256" key="6">
    <source>
        <dbReference type="ARBA" id="ARBA00022692"/>
    </source>
</evidence>
<keyword evidence="13" id="KW-0808">Transferase</keyword>
<dbReference type="EMBL" id="BQFW01000015">
    <property type="protein sequence ID" value="GJJ78986.1"/>
    <property type="molecule type" value="Genomic_DNA"/>
</dbReference>
<comment type="pathway">
    <text evidence="2 11">Glycolipid biosynthesis; glycosylphosphatidylinositol-anchor biosynthesis.</text>
</comment>
<comment type="function">
    <text evidence="11">Required for proper folding and/or the stability of a subset of proteins in the endoplasmic reticulum. Component of glycosylphosphatidylinositol-mannosyltransferase 1 which transfers the first of the 4 mannoses in the GPI-anchor precursors during GPI-anchor biosynthesis. Probably acts by stabilizing the mannosyltransferase GPI14.</text>
</comment>
<evidence type="ECO:0000256" key="10">
    <source>
        <dbReference type="ARBA" id="ARBA00023180"/>
    </source>
</evidence>
<evidence type="ECO:0000256" key="12">
    <source>
        <dbReference type="SAM" id="MobiDB-lite"/>
    </source>
</evidence>
<keyword evidence="10" id="KW-0325">Glycoprotein</keyword>
<keyword evidence="5 11" id="KW-0337">GPI-anchor biosynthesis</keyword>
<dbReference type="GO" id="GO:0005789">
    <property type="term" value="C:endoplasmic reticulum membrane"/>
    <property type="evidence" value="ECO:0007669"/>
    <property type="project" value="UniProtKB-SubCell"/>
</dbReference>
<dbReference type="InterPro" id="IPR042322">
    <property type="entry name" value="Pbn1"/>
</dbReference>
<dbReference type="Proteomes" id="UP000827284">
    <property type="component" value="Unassembled WGS sequence"/>
</dbReference>
<evidence type="ECO:0000256" key="2">
    <source>
        <dbReference type="ARBA" id="ARBA00004687"/>
    </source>
</evidence>
<evidence type="ECO:0000256" key="3">
    <source>
        <dbReference type="ARBA" id="ARBA00010345"/>
    </source>
</evidence>
<feature type="signal peptide" evidence="11">
    <location>
        <begin position="1"/>
        <end position="22"/>
    </location>
</feature>
<protein>
    <recommendedName>
        <fullName evidence="4 11">Protein PBN1</fullName>
    </recommendedName>
</protein>